<proteinExistence type="predicted"/>
<dbReference type="InterPro" id="IPR033469">
    <property type="entry name" value="CYTH-like_dom_sf"/>
</dbReference>
<comment type="caution">
    <text evidence="2">The sequence shown here is derived from an EMBL/GenBank/DDBJ whole genome shotgun (WGS) entry which is preliminary data.</text>
</comment>
<organism evidence="2 3">
    <name type="scientific">Candidatus Kaiserbacteria bacterium RIFCSPLOWO2_01_FULL_52_12b</name>
    <dbReference type="NCBI Taxonomy" id="1798509"/>
    <lineage>
        <taxon>Bacteria</taxon>
        <taxon>Candidatus Kaiseribacteriota</taxon>
    </lineage>
</organism>
<reference evidence="2 3" key="1">
    <citation type="journal article" date="2016" name="Nat. Commun.">
        <title>Thousands of microbial genomes shed light on interconnected biogeochemical processes in an aquifer system.</title>
        <authorList>
            <person name="Anantharaman K."/>
            <person name="Brown C.T."/>
            <person name="Hug L.A."/>
            <person name="Sharon I."/>
            <person name="Castelle C.J."/>
            <person name="Probst A.J."/>
            <person name="Thomas B.C."/>
            <person name="Singh A."/>
            <person name="Wilkins M.J."/>
            <person name="Karaoz U."/>
            <person name="Brodie E.L."/>
            <person name="Williams K.H."/>
            <person name="Hubbard S.S."/>
            <person name="Banfield J.F."/>
        </authorList>
    </citation>
    <scope>NUCLEOTIDE SEQUENCE [LARGE SCALE GENOMIC DNA]</scope>
</reference>
<gene>
    <name evidence="2" type="ORF">A3A36_03045</name>
</gene>
<dbReference type="Gene3D" id="2.40.320.10">
    <property type="entry name" value="Hypothetical Protein Pfu-838710-001"/>
    <property type="match status" value="1"/>
</dbReference>
<evidence type="ECO:0000313" key="2">
    <source>
        <dbReference type="EMBL" id="OGG78299.1"/>
    </source>
</evidence>
<dbReference type="InterPro" id="IPR023577">
    <property type="entry name" value="CYTH_domain"/>
</dbReference>
<protein>
    <recommendedName>
        <fullName evidence="1">CYTH domain-containing protein</fullName>
    </recommendedName>
</protein>
<feature type="domain" description="CYTH" evidence="1">
    <location>
        <begin position="1"/>
        <end position="140"/>
    </location>
</feature>
<evidence type="ECO:0000313" key="3">
    <source>
        <dbReference type="Proteomes" id="UP000178811"/>
    </source>
</evidence>
<name>A0A1F6EXF6_9BACT</name>
<accession>A0A1F6EXF6</accession>
<dbReference type="SUPFAM" id="SSF55154">
    <property type="entry name" value="CYTH-like phosphatases"/>
    <property type="match status" value="1"/>
</dbReference>
<evidence type="ECO:0000259" key="1">
    <source>
        <dbReference type="Pfam" id="PF01928"/>
    </source>
</evidence>
<dbReference type="EMBL" id="MFLW01000016">
    <property type="protein sequence ID" value="OGG78299.1"/>
    <property type="molecule type" value="Genomic_DNA"/>
</dbReference>
<dbReference type="Proteomes" id="UP000178811">
    <property type="component" value="Unassembled WGS sequence"/>
</dbReference>
<dbReference type="Pfam" id="PF01928">
    <property type="entry name" value="CYTH"/>
    <property type="match status" value="1"/>
</dbReference>
<sequence length="180" mass="20293">MYEIEHRALLTDESYKTLADKLAHEATLLGTDDKEISYYIFPDKLLKVARNISKGTGKLSLKLNTLGAGSSFQEFEVLFPEDSFETMKSICERISTPDQVISGTQKRTDYKYKEVEIALKWSEDWGYHVEFEIMIPDLSGKDAADTHIAEVAKALSVTLMTEEEVGAFLAEVRSKKKDGL</sequence>
<dbReference type="AlphaFoldDB" id="A0A1F6EXF6"/>